<dbReference type="SUPFAM" id="SSF52540">
    <property type="entry name" value="P-loop containing nucleoside triphosphate hydrolases"/>
    <property type="match status" value="1"/>
</dbReference>
<reference evidence="2 3" key="1">
    <citation type="submission" date="2017-10" db="EMBL/GenBank/DDBJ databases">
        <title>Genomics of the genus Arcobacter.</title>
        <authorList>
            <person name="Perez-Cataluna A."/>
            <person name="Figueras M.J."/>
        </authorList>
    </citation>
    <scope>NUCLEOTIDE SEQUENCE [LARGE SCALE GENOMIC DNA]</scope>
    <source>
        <strain evidence="2 3">F26</strain>
    </source>
</reference>
<name>A0A4Q0ZIA7_9BACT</name>
<dbReference type="GO" id="GO:0016887">
    <property type="term" value="F:ATP hydrolysis activity"/>
    <property type="evidence" value="ECO:0007669"/>
    <property type="project" value="InterPro"/>
</dbReference>
<proteinExistence type="predicted"/>
<feature type="domain" description="ATPase AAA-type core" evidence="1">
    <location>
        <begin position="336"/>
        <end position="503"/>
    </location>
</feature>
<dbReference type="RefSeq" id="WP_128985435.1">
    <property type="nucleotide sequence ID" value="NZ_PDJZ01000001.1"/>
</dbReference>
<sequence length="622" mass="73136">MGKFELVYLWVEKYKNIENQGFNFSNRFECEYKNDTNILTIDEKDNFINIFPKNISFNAIIGTNGSGKSSIAELILLSFFKAKVNNISNNWFLIYDNQEKRFYIQSFGKYDFSKVTFPNTDFEENSGQYYLGKYYFNKENRNSFFNLHFNPSMELMSSFFLSHIDNSLKDFDASIYEMDYKPIENLNLFSFPSKDKRILDIKKIENTYILNMFKSKRFIEDEKINKIMGEISLNDKIKFIPIKVSLKIVNGILRNDLKKDYLRDLVFDNNKIDLSLKNLYLYFIMLILSTAYVPILENEEFTDYFFKEGDLKKYLSDKYNDILTKGEGLAYKSNVFNFLAKEVYDDIDNFIFIAKNFNLSSTLKESSDKLDVNVHEIAKLIDVLNELESVNLNDTLTKEFEIEKILPVLPSFIKVDAIDKNEINFSDFSSGEKNLIGLIYSLIYYISFYKNDKQVMNIVLDEVEIGLNPKWQKNLVFSIINLLKNFDSDFILTIVSHSPFILSDLPKENVIFLENGKQKEVFKENEQTFGANIHTLLSHGFFMDDDGLMGEFAKAKITEIFEYLKNDKQLVTLETENIKSIIELIGEDFLKQKLLDLYYLKFPLNKQSRIQELKEELYRLEK</sequence>
<dbReference type="InterPro" id="IPR027417">
    <property type="entry name" value="P-loop_NTPase"/>
</dbReference>
<evidence type="ECO:0000259" key="1">
    <source>
        <dbReference type="Pfam" id="PF13304"/>
    </source>
</evidence>
<dbReference type="GO" id="GO:0005524">
    <property type="term" value="F:ATP binding"/>
    <property type="evidence" value="ECO:0007669"/>
    <property type="project" value="InterPro"/>
</dbReference>
<evidence type="ECO:0000313" key="2">
    <source>
        <dbReference type="EMBL" id="RXJ85902.1"/>
    </source>
</evidence>
<dbReference type="InterPro" id="IPR051396">
    <property type="entry name" value="Bact_Antivir_Def_Nuclease"/>
</dbReference>
<dbReference type="PANTHER" id="PTHR43581">
    <property type="entry name" value="ATP/GTP PHOSPHATASE"/>
    <property type="match status" value="1"/>
</dbReference>
<gene>
    <name evidence="2" type="ORF">CRU90_01175</name>
</gene>
<dbReference type="Proteomes" id="UP000290870">
    <property type="component" value="Unassembled WGS sequence"/>
</dbReference>
<protein>
    <recommendedName>
        <fullName evidence="1">ATPase AAA-type core domain-containing protein</fullName>
    </recommendedName>
</protein>
<dbReference type="AlphaFoldDB" id="A0A4Q0ZIA7"/>
<dbReference type="PANTHER" id="PTHR43581:SF2">
    <property type="entry name" value="EXCINUCLEASE ATPASE SUBUNIT"/>
    <property type="match status" value="1"/>
</dbReference>
<dbReference type="InterPro" id="IPR003959">
    <property type="entry name" value="ATPase_AAA_core"/>
</dbReference>
<dbReference type="EMBL" id="PDJZ01000001">
    <property type="protein sequence ID" value="RXJ85902.1"/>
    <property type="molecule type" value="Genomic_DNA"/>
</dbReference>
<accession>A0A4Q0ZIA7</accession>
<organism evidence="2 3">
    <name type="scientific">Arcobacter cloacae</name>
    <dbReference type="NCBI Taxonomy" id="1054034"/>
    <lineage>
        <taxon>Bacteria</taxon>
        <taxon>Pseudomonadati</taxon>
        <taxon>Campylobacterota</taxon>
        <taxon>Epsilonproteobacteria</taxon>
        <taxon>Campylobacterales</taxon>
        <taxon>Arcobacteraceae</taxon>
        <taxon>Arcobacter</taxon>
    </lineage>
</organism>
<dbReference type="OrthoDB" id="997844at2"/>
<dbReference type="Pfam" id="PF13304">
    <property type="entry name" value="AAA_21"/>
    <property type="match status" value="1"/>
</dbReference>
<evidence type="ECO:0000313" key="3">
    <source>
        <dbReference type="Proteomes" id="UP000290870"/>
    </source>
</evidence>
<dbReference type="Gene3D" id="3.40.50.300">
    <property type="entry name" value="P-loop containing nucleotide triphosphate hydrolases"/>
    <property type="match status" value="1"/>
</dbReference>
<comment type="caution">
    <text evidence="2">The sequence shown here is derived from an EMBL/GenBank/DDBJ whole genome shotgun (WGS) entry which is preliminary data.</text>
</comment>